<comment type="caution">
    <text evidence="1">The sequence shown here is derived from an EMBL/GenBank/DDBJ whole genome shotgun (WGS) entry which is preliminary data.</text>
</comment>
<dbReference type="EMBL" id="BAAARK010000001">
    <property type="protein sequence ID" value="GAA2645553.1"/>
    <property type="molecule type" value="Genomic_DNA"/>
</dbReference>
<dbReference type="InterPro" id="IPR058240">
    <property type="entry name" value="rSAM_sf"/>
</dbReference>
<reference evidence="1 2" key="1">
    <citation type="journal article" date="2019" name="Int. J. Syst. Evol. Microbiol.">
        <title>The Global Catalogue of Microorganisms (GCM) 10K type strain sequencing project: providing services to taxonomists for standard genome sequencing and annotation.</title>
        <authorList>
            <consortium name="The Broad Institute Genomics Platform"/>
            <consortium name="The Broad Institute Genome Sequencing Center for Infectious Disease"/>
            <person name="Wu L."/>
            <person name="Ma J."/>
        </authorList>
    </citation>
    <scope>NUCLEOTIDE SEQUENCE [LARGE SCALE GENOMIC DNA]</scope>
    <source>
        <strain evidence="1 2">JCM 16374</strain>
    </source>
</reference>
<evidence type="ECO:0000313" key="2">
    <source>
        <dbReference type="Proteomes" id="UP001500994"/>
    </source>
</evidence>
<evidence type="ECO:0008006" key="3">
    <source>
        <dbReference type="Google" id="ProtNLM"/>
    </source>
</evidence>
<dbReference type="SUPFAM" id="SSF102114">
    <property type="entry name" value="Radical SAM enzymes"/>
    <property type="match status" value="1"/>
</dbReference>
<protein>
    <recommendedName>
        <fullName evidence="3">Coproporphyrinogen III oxidase</fullName>
    </recommendedName>
</protein>
<keyword evidence="2" id="KW-1185">Reference proteome</keyword>
<proteinExistence type="predicted"/>
<accession>A0ABN3R7A8</accession>
<dbReference type="Proteomes" id="UP001500994">
    <property type="component" value="Unassembled WGS sequence"/>
</dbReference>
<evidence type="ECO:0000313" key="1">
    <source>
        <dbReference type="EMBL" id="GAA2645553.1"/>
    </source>
</evidence>
<name>A0ABN3R7A8_9ACTN</name>
<gene>
    <name evidence="1" type="ORF">GCM10009864_04700</name>
</gene>
<organism evidence="1 2">
    <name type="scientific">Streptomyces lunalinharesii</name>
    <dbReference type="NCBI Taxonomy" id="333384"/>
    <lineage>
        <taxon>Bacteria</taxon>
        <taxon>Bacillati</taxon>
        <taxon>Actinomycetota</taxon>
        <taxon>Actinomycetes</taxon>
        <taxon>Kitasatosporales</taxon>
        <taxon>Streptomycetaceae</taxon>
        <taxon>Streptomyces</taxon>
    </lineage>
</organism>
<sequence length="125" mass="14132">MVDGQTERSWRRSLDAALRWRPEELCLYPLYVRPLTGLGRTEGAGPDPEWDAQRLRLYRHGRDHLLTANDFPTELAAFAERGWLDETAGPDLLRLSPEGLAHSDALGPMLFSPGVRSRMAAYDLK</sequence>